<dbReference type="PANTHER" id="PTHR12598:SF0">
    <property type="entry name" value="COPPER HOMEOSTASIS PROTEIN CUTC HOMOLOG"/>
    <property type="match status" value="1"/>
</dbReference>
<dbReference type="Pfam" id="PF03932">
    <property type="entry name" value="CutC"/>
    <property type="match status" value="1"/>
</dbReference>
<dbReference type="GO" id="GO:0005737">
    <property type="term" value="C:cytoplasm"/>
    <property type="evidence" value="ECO:0007669"/>
    <property type="project" value="UniProtKB-SubCell"/>
</dbReference>
<dbReference type="GO" id="GO:0005507">
    <property type="term" value="F:copper ion binding"/>
    <property type="evidence" value="ECO:0007669"/>
    <property type="project" value="TreeGrafter"/>
</dbReference>
<reference evidence="3" key="2">
    <citation type="submission" date="2020-09" db="EMBL/GenBank/DDBJ databases">
        <authorList>
            <person name="Sun Q."/>
            <person name="Zhou Y."/>
        </authorList>
    </citation>
    <scope>NUCLEOTIDE SEQUENCE</scope>
    <source>
        <strain evidence="3">CGMCC 4.7308</strain>
    </source>
</reference>
<dbReference type="Gene3D" id="3.20.20.380">
    <property type="entry name" value="Copper homeostasis (CutC) domain"/>
    <property type="match status" value="1"/>
</dbReference>
<comment type="subcellular location">
    <subcellularLocation>
        <location evidence="2">Cytoplasm</location>
    </subcellularLocation>
</comment>
<dbReference type="Proteomes" id="UP000655208">
    <property type="component" value="Unassembled WGS sequence"/>
</dbReference>
<dbReference type="InterPro" id="IPR005627">
    <property type="entry name" value="CutC-like"/>
</dbReference>
<name>A0A917TA00_9ACTN</name>
<dbReference type="RefSeq" id="WP_188944472.1">
    <property type="nucleotide sequence ID" value="NZ_BMNA01000013.1"/>
</dbReference>
<comment type="similarity">
    <text evidence="1 2">Belongs to the CutC family.</text>
</comment>
<organism evidence="3 4">
    <name type="scientific">Nakamurella endophytica</name>
    <dbReference type="NCBI Taxonomy" id="1748367"/>
    <lineage>
        <taxon>Bacteria</taxon>
        <taxon>Bacillati</taxon>
        <taxon>Actinomycetota</taxon>
        <taxon>Actinomycetes</taxon>
        <taxon>Nakamurellales</taxon>
        <taxon>Nakamurellaceae</taxon>
        <taxon>Nakamurella</taxon>
    </lineage>
</organism>
<dbReference type="SUPFAM" id="SSF110395">
    <property type="entry name" value="CutC-like"/>
    <property type="match status" value="1"/>
</dbReference>
<accession>A0A917TA00</accession>
<evidence type="ECO:0000256" key="1">
    <source>
        <dbReference type="ARBA" id="ARBA00007768"/>
    </source>
</evidence>
<reference evidence="3" key="1">
    <citation type="journal article" date="2014" name="Int. J. Syst. Evol. Microbiol.">
        <title>Complete genome sequence of Corynebacterium casei LMG S-19264T (=DSM 44701T), isolated from a smear-ripened cheese.</title>
        <authorList>
            <consortium name="US DOE Joint Genome Institute (JGI-PGF)"/>
            <person name="Walter F."/>
            <person name="Albersmeier A."/>
            <person name="Kalinowski J."/>
            <person name="Ruckert C."/>
        </authorList>
    </citation>
    <scope>NUCLEOTIDE SEQUENCE</scope>
    <source>
        <strain evidence="3">CGMCC 4.7308</strain>
    </source>
</reference>
<dbReference type="HAMAP" id="MF_00795">
    <property type="entry name" value="CutC"/>
    <property type="match status" value="1"/>
</dbReference>
<dbReference type="InterPro" id="IPR036822">
    <property type="entry name" value="CutC-like_dom_sf"/>
</dbReference>
<protein>
    <recommendedName>
        <fullName evidence="2">PF03932 family protein CutC</fullName>
    </recommendedName>
</protein>
<comment type="caution">
    <text evidence="3">The sequence shown here is derived from an EMBL/GenBank/DDBJ whole genome shotgun (WGS) entry which is preliminary data.</text>
</comment>
<dbReference type="PANTHER" id="PTHR12598">
    <property type="entry name" value="COPPER HOMEOSTASIS PROTEIN CUTC"/>
    <property type="match status" value="1"/>
</dbReference>
<keyword evidence="4" id="KW-1185">Reference proteome</keyword>
<dbReference type="EMBL" id="BMNA01000013">
    <property type="protein sequence ID" value="GGM14935.1"/>
    <property type="molecule type" value="Genomic_DNA"/>
</dbReference>
<comment type="caution">
    <text evidence="2">Once thought to be involved in copper homeostasis, experiments in E.coli have shown this is not the case.</text>
</comment>
<keyword evidence="2" id="KW-0963">Cytoplasm</keyword>
<proteinExistence type="inferred from homology"/>
<gene>
    <name evidence="2 3" type="primary">cutC</name>
    <name evidence="3" type="ORF">GCM10011594_38680</name>
</gene>
<dbReference type="AlphaFoldDB" id="A0A917TA00"/>
<evidence type="ECO:0000256" key="2">
    <source>
        <dbReference type="HAMAP-Rule" id="MF_00795"/>
    </source>
</evidence>
<evidence type="ECO:0000313" key="3">
    <source>
        <dbReference type="EMBL" id="GGM14935.1"/>
    </source>
</evidence>
<sequence length="245" mass="24058">MPGRPDTSRRTPVVEVCVDSVAGAELAAAAGADRIELCAALETGGLTPSAGLIACCVDLLPTSVLVRPRTGDFAYGAGELRVAVEDVARAAGAGAAAVVVGALTSDAAVDRDALDRLVAAAGGVPVGFSRAFDSTAAPLASFDVLLEAGVARLLTSGAAPVAAEGTDLLAELVRRAGSRVEVIAAGGLTPGTVARVVAATAVPAVHFSATRPGAPVAGTGMPQLPPLRVPDRGLLAELVAAARSG</sequence>
<evidence type="ECO:0000313" key="4">
    <source>
        <dbReference type="Proteomes" id="UP000655208"/>
    </source>
</evidence>